<evidence type="ECO:0008006" key="3">
    <source>
        <dbReference type="Google" id="ProtNLM"/>
    </source>
</evidence>
<dbReference type="RefSeq" id="WP_076096478.1">
    <property type="nucleotide sequence ID" value="NZ_MTHD01000005.1"/>
</dbReference>
<keyword evidence="2" id="KW-1185">Reference proteome</keyword>
<comment type="caution">
    <text evidence="1">The sequence shown here is derived from an EMBL/GenBank/DDBJ whole genome shotgun (WGS) entry which is preliminary data.</text>
</comment>
<dbReference type="Pfam" id="PF07377">
    <property type="entry name" value="DUF1493"/>
    <property type="match status" value="1"/>
</dbReference>
<gene>
    <name evidence="1" type="ORF">BJN45_14520</name>
</gene>
<dbReference type="InterPro" id="IPR010862">
    <property type="entry name" value="DUF1493"/>
</dbReference>
<reference evidence="1 2" key="1">
    <citation type="submission" date="2016-10" db="EMBL/GenBank/DDBJ databases">
        <title>Alkaliphiles isolated from bioreactors.</title>
        <authorList>
            <person name="Salah Z."/>
            <person name="Rout S.P."/>
            <person name="Humphreys P.N."/>
        </authorList>
    </citation>
    <scope>NUCLEOTIDE SEQUENCE [LARGE SCALE GENOMIC DNA]</scope>
    <source>
        <strain evidence="1 2">ZS02</strain>
    </source>
</reference>
<dbReference type="STRING" id="418702.BJN45_14520"/>
<dbReference type="EMBL" id="MTHD01000005">
    <property type="protein sequence ID" value="OMG52504.1"/>
    <property type="molecule type" value="Genomic_DNA"/>
</dbReference>
<name>A0A1R1I1N9_9RHOO</name>
<organism evidence="1 2">
    <name type="scientific">Azonexus hydrophilus</name>
    <dbReference type="NCBI Taxonomy" id="418702"/>
    <lineage>
        <taxon>Bacteria</taxon>
        <taxon>Pseudomonadati</taxon>
        <taxon>Pseudomonadota</taxon>
        <taxon>Betaproteobacteria</taxon>
        <taxon>Rhodocyclales</taxon>
        <taxon>Azonexaceae</taxon>
        <taxon>Azonexus</taxon>
    </lineage>
</organism>
<accession>A0A1R1I1N9</accession>
<sequence length="120" mass="13730">MSRFTFEDIRAFAVAELWDLRAAITERTALAHDFQIAGLDGQEFMAAYAQKFDVNMKDFDWIEYFGPEAGGNPLGLPLYLWQRYIRGIPARDLLDLPELTLGHLVECANEGKWKRPAQHA</sequence>
<evidence type="ECO:0000313" key="2">
    <source>
        <dbReference type="Proteomes" id="UP000187526"/>
    </source>
</evidence>
<dbReference type="Proteomes" id="UP000187526">
    <property type="component" value="Unassembled WGS sequence"/>
</dbReference>
<proteinExistence type="predicted"/>
<evidence type="ECO:0000313" key="1">
    <source>
        <dbReference type="EMBL" id="OMG52504.1"/>
    </source>
</evidence>
<dbReference type="OrthoDB" id="9018682at2"/>
<dbReference type="AlphaFoldDB" id="A0A1R1I1N9"/>
<protein>
    <recommendedName>
        <fullName evidence="3">Acyl carrier protein</fullName>
    </recommendedName>
</protein>